<evidence type="ECO:0000256" key="6">
    <source>
        <dbReference type="ARBA" id="ARBA00022989"/>
    </source>
</evidence>
<dbReference type="InterPro" id="IPR026579">
    <property type="entry name" value="FtsQ"/>
</dbReference>
<gene>
    <name evidence="9" type="primary">ftsQ</name>
    <name evidence="11" type="ORF">L9S41_00340</name>
</gene>
<dbReference type="Gene3D" id="3.10.20.310">
    <property type="entry name" value="membrane protein fhac"/>
    <property type="match status" value="1"/>
</dbReference>
<dbReference type="PANTHER" id="PTHR35851:SF1">
    <property type="entry name" value="CELL DIVISION PROTEIN FTSQ"/>
    <property type="match status" value="1"/>
</dbReference>
<keyword evidence="6 9" id="KW-1133">Transmembrane helix</keyword>
<evidence type="ECO:0000256" key="2">
    <source>
        <dbReference type="ARBA" id="ARBA00022475"/>
    </source>
</evidence>
<dbReference type="InterPro" id="IPR005548">
    <property type="entry name" value="Cell_div_FtsQ/DivIB_C"/>
</dbReference>
<dbReference type="HAMAP" id="MF_00911">
    <property type="entry name" value="FtsQ_subfam"/>
    <property type="match status" value="1"/>
</dbReference>
<feature type="domain" description="POTRA" evidence="10">
    <location>
        <begin position="63"/>
        <end position="131"/>
    </location>
</feature>
<dbReference type="RefSeq" id="WP_260748214.1">
    <property type="nucleotide sequence ID" value="NZ_CP092109.1"/>
</dbReference>
<comment type="similarity">
    <text evidence="9">Belongs to the FtsQ/DivIB family. FtsQ subfamily.</text>
</comment>
<proteinExistence type="inferred from homology"/>
<keyword evidence="8 9" id="KW-0131">Cell cycle</keyword>
<evidence type="ECO:0000313" key="11">
    <source>
        <dbReference type="EMBL" id="UWZ79862.1"/>
    </source>
</evidence>
<dbReference type="Proteomes" id="UP001060414">
    <property type="component" value="Chromosome"/>
</dbReference>
<feature type="transmembrane region" description="Helical" evidence="9">
    <location>
        <begin position="34"/>
        <end position="58"/>
    </location>
</feature>
<keyword evidence="12" id="KW-1185">Reference proteome</keyword>
<evidence type="ECO:0000256" key="8">
    <source>
        <dbReference type="ARBA" id="ARBA00023306"/>
    </source>
</evidence>
<evidence type="ECO:0000256" key="3">
    <source>
        <dbReference type="ARBA" id="ARBA00022519"/>
    </source>
</evidence>
<dbReference type="PROSITE" id="PS51779">
    <property type="entry name" value="POTRA"/>
    <property type="match status" value="1"/>
</dbReference>
<keyword evidence="7 9" id="KW-0472">Membrane</keyword>
<keyword evidence="2 9" id="KW-1003">Cell membrane</keyword>
<evidence type="ECO:0000256" key="5">
    <source>
        <dbReference type="ARBA" id="ARBA00022692"/>
    </source>
</evidence>
<reference evidence="11" key="1">
    <citation type="journal article" date="2022" name="Environ. Microbiol.">
        <title>Geoalkalibacter halelectricus SAP #1 sp. nov. possessing extracellular electron transfer and mineral#reducing capabilities from a haloalkaline environment.</title>
        <authorList>
            <person name="Yadav S."/>
            <person name="Singh R."/>
            <person name="Sundharam S.S."/>
            <person name="Chaudhary S."/>
            <person name="Krishnamurthi S."/>
            <person name="Patil S.A."/>
        </authorList>
    </citation>
    <scope>NUCLEOTIDE SEQUENCE</scope>
    <source>
        <strain evidence="11">SAP-1</strain>
    </source>
</reference>
<organism evidence="11 12">
    <name type="scientific">Geoalkalibacter halelectricus</name>
    <dbReference type="NCBI Taxonomy" id="2847045"/>
    <lineage>
        <taxon>Bacteria</taxon>
        <taxon>Pseudomonadati</taxon>
        <taxon>Thermodesulfobacteriota</taxon>
        <taxon>Desulfuromonadia</taxon>
        <taxon>Desulfuromonadales</taxon>
        <taxon>Geoalkalibacteraceae</taxon>
        <taxon>Geoalkalibacter</taxon>
    </lineage>
</organism>
<evidence type="ECO:0000256" key="1">
    <source>
        <dbReference type="ARBA" id="ARBA00004370"/>
    </source>
</evidence>
<evidence type="ECO:0000256" key="7">
    <source>
        <dbReference type="ARBA" id="ARBA00023136"/>
    </source>
</evidence>
<protein>
    <recommendedName>
        <fullName evidence="9">Cell division protein FtsQ</fullName>
    </recommendedName>
</protein>
<dbReference type="InterPro" id="IPR045335">
    <property type="entry name" value="FtsQ_C_sf"/>
</dbReference>
<comment type="subcellular location">
    <subcellularLocation>
        <location evidence="9">Cell membrane</location>
        <topology evidence="9">Single-pass type II membrane protein</topology>
    </subcellularLocation>
    <subcellularLocation>
        <location evidence="1">Membrane</location>
    </subcellularLocation>
    <text evidence="9">Localizes to the division septum.</text>
</comment>
<accession>A0ABY5ZL21</accession>
<name>A0ABY5ZL21_9BACT</name>
<dbReference type="PANTHER" id="PTHR35851">
    <property type="entry name" value="CELL DIVISION PROTEIN FTSQ"/>
    <property type="match status" value="1"/>
</dbReference>
<dbReference type="InterPro" id="IPR013685">
    <property type="entry name" value="POTRA_FtsQ_type"/>
</dbReference>
<dbReference type="InterPro" id="IPR034746">
    <property type="entry name" value="POTRA"/>
</dbReference>
<dbReference type="EMBL" id="CP092109">
    <property type="protein sequence ID" value="UWZ79862.1"/>
    <property type="molecule type" value="Genomic_DNA"/>
</dbReference>
<dbReference type="Pfam" id="PF03799">
    <property type="entry name" value="FtsQ_DivIB_C"/>
    <property type="match status" value="1"/>
</dbReference>
<dbReference type="Pfam" id="PF08478">
    <property type="entry name" value="POTRA_1"/>
    <property type="match status" value="1"/>
</dbReference>
<keyword evidence="3" id="KW-0997">Cell inner membrane</keyword>
<keyword evidence="5 9" id="KW-0812">Transmembrane</keyword>
<evidence type="ECO:0000313" key="12">
    <source>
        <dbReference type="Proteomes" id="UP001060414"/>
    </source>
</evidence>
<evidence type="ECO:0000256" key="4">
    <source>
        <dbReference type="ARBA" id="ARBA00022618"/>
    </source>
</evidence>
<sequence>MRDYKATAQVKVKKNKVRRERQPRDWRGLLQKTLRCVVTAVSAVLIVGAAVIAARMLVASDYFRIETVRVENAVRVSAEEVVDLSDILVGSSIFELNLDMIGRRIEENPWVKTARVNRIFPREIAISLEEREPRAIINLGYLYYLDGGGEVFKLLSNGDRLDYPVITGIERSDILEQPEKTRARLHLALALLDELEQRRRFNLDSISELHLHPDEGIAVFTYIGGVAVHFGEGDFARKLDRLEHIYKELEPRLTALEYIDLKVPDRVIVKIDNNQQRARG</sequence>
<dbReference type="Gene3D" id="3.40.50.11690">
    <property type="entry name" value="Cell division protein FtsQ/DivIB"/>
    <property type="match status" value="1"/>
</dbReference>
<keyword evidence="4 9" id="KW-0132">Cell division</keyword>
<evidence type="ECO:0000256" key="9">
    <source>
        <dbReference type="HAMAP-Rule" id="MF_00911"/>
    </source>
</evidence>
<evidence type="ECO:0000259" key="10">
    <source>
        <dbReference type="PROSITE" id="PS51779"/>
    </source>
</evidence>
<comment type="function">
    <text evidence="9">Essential cell division protein.</text>
</comment>